<accession>A0ACB6SHC8</accession>
<reference evidence="1" key="1">
    <citation type="journal article" date="2020" name="Stud. Mycol.">
        <title>101 Dothideomycetes genomes: a test case for predicting lifestyles and emergence of pathogens.</title>
        <authorList>
            <person name="Haridas S."/>
            <person name="Albert R."/>
            <person name="Binder M."/>
            <person name="Bloem J."/>
            <person name="Labutti K."/>
            <person name="Salamov A."/>
            <person name="Andreopoulos B."/>
            <person name="Baker S."/>
            <person name="Barry K."/>
            <person name="Bills G."/>
            <person name="Bluhm B."/>
            <person name="Cannon C."/>
            <person name="Castanera R."/>
            <person name="Culley D."/>
            <person name="Daum C."/>
            <person name="Ezra D."/>
            <person name="Gonzalez J."/>
            <person name="Henrissat B."/>
            <person name="Kuo A."/>
            <person name="Liang C."/>
            <person name="Lipzen A."/>
            <person name="Lutzoni F."/>
            <person name="Magnuson J."/>
            <person name="Mondo S."/>
            <person name="Nolan M."/>
            <person name="Ohm R."/>
            <person name="Pangilinan J."/>
            <person name="Park H.-J."/>
            <person name="Ramirez L."/>
            <person name="Alfaro M."/>
            <person name="Sun H."/>
            <person name="Tritt A."/>
            <person name="Yoshinaga Y."/>
            <person name="Zwiers L.-H."/>
            <person name="Turgeon B."/>
            <person name="Goodwin S."/>
            <person name="Spatafora J."/>
            <person name="Crous P."/>
            <person name="Grigoriev I."/>
        </authorList>
    </citation>
    <scope>NUCLEOTIDE SEQUENCE</scope>
    <source>
        <strain evidence="1">CBS 525.71</strain>
    </source>
</reference>
<keyword evidence="2" id="KW-1185">Reference proteome</keyword>
<evidence type="ECO:0000313" key="2">
    <source>
        <dbReference type="Proteomes" id="UP000799754"/>
    </source>
</evidence>
<dbReference type="Proteomes" id="UP000799754">
    <property type="component" value="Unassembled WGS sequence"/>
</dbReference>
<gene>
    <name evidence="1" type="ORF">BU25DRAFT_406198</name>
</gene>
<proteinExistence type="predicted"/>
<comment type="caution">
    <text evidence="1">The sequence shown here is derived from an EMBL/GenBank/DDBJ whole genome shotgun (WGS) entry which is preliminary data.</text>
</comment>
<name>A0ACB6SHC8_9PLEO</name>
<sequence>MAVIAIISFTAFAATDTTVETLNQTLKASDGTTRFVIGSKVQEPNTIQITSEWPSIRCPTDLTTSPAFVSFTDAIRSATSSTLTTILTTLDKSPFANGAAPIVEYVKSDFLAKDVTPDFERNIEDDFARFETIYRKRGTIKETGEVGLATGWVEEQDGMRSFLVVRGWTAMERFEESLQTEVFKECIPILMSWSAPFKMWHVERKVVSEGS</sequence>
<organism evidence="1 2">
    <name type="scientific">Macroventuria anomochaeta</name>
    <dbReference type="NCBI Taxonomy" id="301207"/>
    <lineage>
        <taxon>Eukaryota</taxon>
        <taxon>Fungi</taxon>
        <taxon>Dikarya</taxon>
        <taxon>Ascomycota</taxon>
        <taxon>Pezizomycotina</taxon>
        <taxon>Dothideomycetes</taxon>
        <taxon>Pleosporomycetidae</taxon>
        <taxon>Pleosporales</taxon>
        <taxon>Pleosporineae</taxon>
        <taxon>Didymellaceae</taxon>
        <taxon>Macroventuria</taxon>
    </lineage>
</organism>
<protein>
    <submittedName>
        <fullName evidence="1">Uncharacterized protein</fullName>
    </submittedName>
</protein>
<evidence type="ECO:0000313" key="1">
    <source>
        <dbReference type="EMBL" id="KAF2632892.1"/>
    </source>
</evidence>
<dbReference type="EMBL" id="MU006702">
    <property type="protein sequence ID" value="KAF2632892.1"/>
    <property type="molecule type" value="Genomic_DNA"/>
</dbReference>